<accession>A0A0F9MNC8</accession>
<evidence type="ECO:0000313" key="1">
    <source>
        <dbReference type="EMBL" id="KKN00892.1"/>
    </source>
</evidence>
<proteinExistence type="predicted"/>
<dbReference type="AlphaFoldDB" id="A0A0F9MNC8"/>
<organism evidence="1">
    <name type="scientific">marine sediment metagenome</name>
    <dbReference type="NCBI Taxonomy" id="412755"/>
    <lineage>
        <taxon>unclassified sequences</taxon>
        <taxon>metagenomes</taxon>
        <taxon>ecological metagenomes</taxon>
    </lineage>
</organism>
<protein>
    <submittedName>
        <fullName evidence="1">Uncharacterized protein</fullName>
    </submittedName>
</protein>
<reference evidence="1" key="1">
    <citation type="journal article" date="2015" name="Nature">
        <title>Complex archaea that bridge the gap between prokaryotes and eukaryotes.</title>
        <authorList>
            <person name="Spang A."/>
            <person name="Saw J.H."/>
            <person name="Jorgensen S.L."/>
            <person name="Zaremba-Niedzwiedzka K."/>
            <person name="Martijn J."/>
            <person name="Lind A.E."/>
            <person name="van Eijk R."/>
            <person name="Schleper C."/>
            <person name="Guy L."/>
            <person name="Ettema T.J."/>
        </authorList>
    </citation>
    <scope>NUCLEOTIDE SEQUENCE</scope>
</reference>
<comment type="caution">
    <text evidence="1">The sequence shown here is derived from an EMBL/GenBank/DDBJ whole genome shotgun (WGS) entry which is preliminary data.</text>
</comment>
<sequence length="204" mass="24364">MRTFYRKKYPYYGKYKCKAELNWNDTRNTFTYYKMVDHLNLLLSPESYMIYGYYSIYVKEEKHLDIILNDAQINELTMFVYRPAVGYETLKGREPKKEKTLWYDKFSYKITIHVNRPNKGEMAATDEITRWCDENLQHAYRKSGTWGNVSFFFTSKHDATAFKLTFGDKVEKQEILNKKLAVKGLKKRIGQAEKDLEIYLEGEE</sequence>
<name>A0A0F9MNC8_9ZZZZ</name>
<gene>
    <name evidence="1" type="ORF">LCGC14_1133210</name>
</gene>
<dbReference type="EMBL" id="LAZR01005323">
    <property type="protein sequence ID" value="KKN00892.1"/>
    <property type="molecule type" value="Genomic_DNA"/>
</dbReference>